<dbReference type="EMBL" id="CAJEWN010000101">
    <property type="protein sequence ID" value="CAD2163992.1"/>
    <property type="molecule type" value="Genomic_DNA"/>
</dbReference>
<proteinExistence type="predicted"/>
<evidence type="ECO:0000313" key="2">
    <source>
        <dbReference type="EMBL" id="CAD2163992.1"/>
    </source>
</evidence>
<feature type="transmembrane region" description="Helical" evidence="1">
    <location>
        <begin position="44"/>
        <end position="67"/>
    </location>
</feature>
<reference evidence="2 3" key="1">
    <citation type="submission" date="2020-08" db="EMBL/GenBank/DDBJ databases">
        <authorList>
            <person name="Koutsovoulos G."/>
            <person name="Danchin GJ E."/>
        </authorList>
    </citation>
    <scope>NUCLEOTIDE SEQUENCE [LARGE SCALE GENOMIC DNA]</scope>
</reference>
<feature type="transmembrane region" description="Helical" evidence="1">
    <location>
        <begin position="12"/>
        <end position="32"/>
    </location>
</feature>
<keyword evidence="1" id="KW-0812">Transmembrane</keyword>
<evidence type="ECO:0000313" key="3">
    <source>
        <dbReference type="Proteomes" id="UP000580250"/>
    </source>
</evidence>
<protein>
    <submittedName>
        <fullName evidence="2">Uncharacterized protein</fullName>
    </submittedName>
</protein>
<gene>
    <name evidence="2" type="ORF">MENT_LOCUS16321</name>
</gene>
<keyword evidence="1" id="KW-0472">Membrane</keyword>
<organism evidence="2 3">
    <name type="scientific">Meloidogyne enterolobii</name>
    <name type="common">Root-knot nematode worm</name>
    <name type="synonym">Meloidogyne mayaguensis</name>
    <dbReference type="NCBI Taxonomy" id="390850"/>
    <lineage>
        <taxon>Eukaryota</taxon>
        <taxon>Metazoa</taxon>
        <taxon>Ecdysozoa</taxon>
        <taxon>Nematoda</taxon>
        <taxon>Chromadorea</taxon>
        <taxon>Rhabditida</taxon>
        <taxon>Tylenchina</taxon>
        <taxon>Tylenchomorpha</taxon>
        <taxon>Tylenchoidea</taxon>
        <taxon>Meloidogynidae</taxon>
        <taxon>Meloidogyninae</taxon>
        <taxon>Meloidogyne</taxon>
    </lineage>
</organism>
<accession>A0A6V7UTI1</accession>
<sequence>MLHLIFPTLFTYFVMGLSSFVVFSSVALFVYYGIYRPAKLLFRLVFLLVYYGIILAGLYFIASSLYFNSQSTEKYSCSEKLTIKNEINGKCLEGEEEENNVNNLNIYFNVFIQLTKVVVKSVAKLVVSVFE</sequence>
<dbReference type="AlphaFoldDB" id="A0A6V7UTI1"/>
<dbReference type="Proteomes" id="UP000580250">
    <property type="component" value="Unassembled WGS sequence"/>
</dbReference>
<name>A0A6V7UTI1_MELEN</name>
<evidence type="ECO:0000256" key="1">
    <source>
        <dbReference type="SAM" id="Phobius"/>
    </source>
</evidence>
<keyword evidence="1" id="KW-1133">Transmembrane helix</keyword>
<comment type="caution">
    <text evidence="2">The sequence shown here is derived from an EMBL/GenBank/DDBJ whole genome shotgun (WGS) entry which is preliminary data.</text>
</comment>